<gene>
    <name evidence="2" type="ORF">QBC47DRAFT_38920</name>
</gene>
<evidence type="ECO:0000313" key="3">
    <source>
        <dbReference type="Proteomes" id="UP001239445"/>
    </source>
</evidence>
<reference evidence="2" key="1">
    <citation type="submission" date="2023-06" db="EMBL/GenBank/DDBJ databases">
        <title>Genome-scale phylogeny and comparative genomics of the fungal order Sordariales.</title>
        <authorList>
            <consortium name="Lawrence Berkeley National Laboratory"/>
            <person name="Hensen N."/>
            <person name="Bonometti L."/>
            <person name="Westerberg I."/>
            <person name="Brannstrom I.O."/>
            <person name="Guillou S."/>
            <person name="Cros-Aarteil S."/>
            <person name="Calhoun S."/>
            <person name="Haridas S."/>
            <person name="Kuo A."/>
            <person name="Mondo S."/>
            <person name="Pangilinan J."/>
            <person name="Riley R."/>
            <person name="Labutti K."/>
            <person name="Andreopoulos B."/>
            <person name="Lipzen A."/>
            <person name="Chen C."/>
            <person name="Yanf M."/>
            <person name="Daum C."/>
            <person name="Ng V."/>
            <person name="Clum A."/>
            <person name="Steindorff A."/>
            <person name="Ohm R."/>
            <person name="Martin F."/>
            <person name="Silar P."/>
            <person name="Natvig D."/>
            <person name="Lalanne C."/>
            <person name="Gautier V."/>
            <person name="Ament-Velasquez S.L."/>
            <person name="Kruys A."/>
            <person name="Hutchinson M.I."/>
            <person name="Powell A.J."/>
            <person name="Barry K."/>
            <person name="Miller A.N."/>
            <person name="Grigoriev I.V."/>
            <person name="Debuchy R."/>
            <person name="Gladieux P."/>
            <person name="Thoren M.H."/>
            <person name="Johannesson H."/>
        </authorList>
    </citation>
    <scope>NUCLEOTIDE SEQUENCE</scope>
    <source>
        <strain evidence="2">PSN4</strain>
    </source>
</reference>
<keyword evidence="3" id="KW-1185">Reference proteome</keyword>
<dbReference type="AlphaFoldDB" id="A0AAJ0B9F8"/>
<accession>A0AAJ0B9F8</accession>
<evidence type="ECO:0000313" key="2">
    <source>
        <dbReference type="EMBL" id="KAK1754148.1"/>
    </source>
</evidence>
<dbReference type="EMBL" id="MU839836">
    <property type="protein sequence ID" value="KAK1754148.1"/>
    <property type="molecule type" value="Genomic_DNA"/>
</dbReference>
<dbReference type="Proteomes" id="UP001239445">
    <property type="component" value="Unassembled WGS sequence"/>
</dbReference>
<feature type="region of interest" description="Disordered" evidence="1">
    <location>
        <begin position="38"/>
        <end position="76"/>
    </location>
</feature>
<proteinExistence type="predicted"/>
<feature type="region of interest" description="Disordered" evidence="1">
    <location>
        <begin position="193"/>
        <end position="240"/>
    </location>
</feature>
<feature type="compositionally biased region" description="Basic and acidic residues" evidence="1">
    <location>
        <begin position="223"/>
        <end position="240"/>
    </location>
</feature>
<evidence type="ECO:0000256" key="1">
    <source>
        <dbReference type="SAM" id="MobiDB-lite"/>
    </source>
</evidence>
<feature type="compositionally biased region" description="Basic and acidic residues" evidence="1">
    <location>
        <begin position="38"/>
        <end position="50"/>
    </location>
</feature>
<name>A0AAJ0B9F8_9PEZI</name>
<sequence>MAATSARAILGSEEPYTAVNLLNQLIADIPGWLERIKELNKSKGEPEAHSGDTTPPGHDNGTEPAEEQAPPVGPADCDKVQVFFQDLLGFVSTSRTMIRRAKRTAKIAQIRRLVELESAEDSECEGQTPGSGLLMALGRPNSRTSQTDDDLDNALGRVQRMCEDVRSMGEHAAHEFLRKCDIDRQLGDIKELADRERVEGDSDQPKQPELDRMRARAYRPPSIRRDLSPRADRGIERGAS</sequence>
<feature type="compositionally biased region" description="Basic and acidic residues" evidence="1">
    <location>
        <begin position="193"/>
        <end position="214"/>
    </location>
</feature>
<comment type="caution">
    <text evidence="2">The sequence shown here is derived from an EMBL/GenBank/DDBJ whole genome shotgun (WGS) entry which is preliminary data.</text>
</comment>
<protein>
    <submittedName>
        <fullName evidence="2">Uncharacterized protein</fullName>
    </submittedName>
</protein>
<organism evidence="2 3">
    <name type="scientific">Echria macrotheca</name>
    <dbReference type="NCBI Taxonomy" id="438768"/>
    <lineage>
        <taxon>Eukaryota</taxon>
        <taxon>Fungi</taxon>
        <taxon>Dikarya</taxon>
        <taxon>Ascomycota</taxon>
        <taxon>Pezizomycotina</taxon>
        <taxon>Sordariomycetes</taxon>
        <taxon>Sordariomycetidae</taxon>
        <taxon>Sordariales</taxon>
        <taxon>Schizotheciaceae</taxon>
        <taxon>Echria</taxon>
    </lineage>
</organism>